<protein>
    <submittedName>
        <fullName evidence="1">Uncharacterized protein</fullName>
    </submittedName>
</protein>
<evidence type="ECO:0000313" key="1">
    <source>
        <dbReference type="EMBL" id="VDP81948.1"/>
    </source>
</evidence>
<sequence>MEDDCEVIKEALTSTCHWVLGRKKHHHKEWISMETLEKIQGRKNKKIAINNTRTRTENVKAQAEHAEVKKQVKKCIRADKQKYVKELATTSEEL</sequence>
<keyword evidence="2" id="KW-1185">Reference proteome</keyword>
<dbReference type="Proteomes" id="UP000269396">
    <property type="component" value="Unassembled WGS sequence"/>
</dbReference>
<accession>A0A183Q0W0</accession>
<dbReference type="AlphaFoldDB" id="A0A183Q0W0"/>
<gene>
    <name evidence="1" type="ORF">SMTD_LOCUS20246</name>
</gene>
<reference evidence="1 2" key="1">
    <citation type="submission" date="2018-11" db="EMBL/GenBank/DDBJ databases">
        <authorList>
            <consortium name="Pathogen Informatics"/>
        </authorList>
    </citation>
    <scope>NUCLEOTIDE SEQUENCE [LARGE SCALE GENOMIC DNA]</scope>
    <source>
        <strain>Denwood</strain>
        <strain evidence="2">Zambia</strain>
    </source>
</reference>
<name>A0A183Q0W0_9TREM</name>
<proteinExistence type="predicted"/>
<organism evidence="1 2">
    <name type="scientific">Schistosoma mattheei</name>
    <dbReference type="NCBI Taxonomy" id="31246"/>
    <lineage>
        <taxon>Eukaryota</taxon>
        <taxon>Metazoa</taxon>
        <taxon>Spiralia</taxon>
        <taxon>Lophotrochozoa</taxon>
        <taxon>Platyhelminthes</taxon>
        <taxon>Trematoda</taxon>
        <taxon>Digenea</taxon>
        <taxon>Strigeidida</taxon>
        <taxon>Schistosomatoidea</taxon>
        <taxon>Schistosomatidae</taxon>
        <taxon>Schistosoma</taxon>
    </lineage>
</organism>
<evidence type="ECO:0000313" key="2">
    <source>
        <dbReference type="Proteomes" id="UP000269396"/>
    </source>
</evidence>
<dbReference type="EMBL" id="UZAL01043965">
    <property type="protein sequence ID" value="VDP81948.1"/>
    <property type="molecule type" value="Genomic_DNA"/>
</dbReference>